<comment type="cofactor">
    <cofactor evidence="1">
        <name>FAD</name>
        <dbReference type="ChEBI" id="CHEBI:57692"/>
    </cofactor>
</comment>
<dbReference type="PANTHER" id="PTHR43429">
    <property type="entry name" value="PYRIDINE NUCLEOTIDE-DISULFIDE OXIDOREDUCTASE DOMAIN-CONTAINING"/>
    <property type="match status" value="1"/>
</dbReference>
<accession>U2QB32</accession>
<dbReference type="PATRIC" id="fig|1321820.3.peg.321"/>
<sequence>MSEILNKKYIMRRTQIMSKKYLVVGGVAGGMSAAARLRRLDPYADIQVFEKGPHVSFSNCCLPFHLSGVVPEADNLILMTPELLKKQYNLDVKVLHEVIKINKEEKTILIRKVDTGEEYEESYDKLILSPGARAIRPSSIKGVDRDNVFTVKNVVDIDRLKKYIDNNSIEDVAVIGGGFIGLEVMESLREAGKNVVLVEGTDQILAPMDYDLVQVLNKEIYDKGVKLLYNEKLAEVADGKIVLESGKEIKAGAVVLAIGVVAEAGLAKDAGLKFGETGGILVNHHYQTTDSDIYAVGDVIETTHFITNKKVRLTLAGPAQRQARAVADHIYGRTYKNTGVIGSSVVKIFDYNAASTGLNEKDCKKLGIDYDVAYIIPKDKVGLIPSANPIHFKLIFQVPTGQILGAQSVGKGAVDKRVDVIAAMIMNRANIEDLKELELCYSPYFTTAKDATNMAALVACNLLNGEYKQVRTSEVRKLVEEGAYIIDSRERVEYEEGHIKGAVNIPLSEFRKRLDEIPKDRPVYVHCLSSQRSYYMVRELNLRGYKNVINISGSFLGISLYEYFTDITTGREPIVTNYRFNLL</sequence>
<dbReference type="Pfam" id="PF07992">
    <property type="entry name" value="Pyr_redox_2"/>
    <property type="match status" value="1"/>
</dbReference>
<dbReference type="eggNOG" id="COG0446">
    <property type="taxonomic scope" value="Bacteria"/>
</dbReference>
<dbReference type="PRINTS" id="PR00411">
    <property type="entry name" value="PNDRDTASEI"/>
</dbReference>
<dbReference type="InterPro" id="IPR001763">
    <property type="entry name" value="Rhodanese-like_dom"/>
</dbReference>
<feature type="domain" description="Rhodanese" evidence="7">
    <location>
        <begin position="479"/>
        <end position="563"/>
    </location>
</feature>
<keyword evidence="5" id="KW-0560">Oxidoreductase</keyword>
<keyword evidence="9" id="KW-1185">Reference proteome</keyword>
<dbReference type="CDD" id="cd00158">
    <property type="entry name" value="RHOD"/>
    <property type="match status" value="1"/>
</dbReference>
<dbReference type="EMBL" id="AWVP01000018">
    <property type="protein sequence ID" value="ERK60035.1"/>
    <property type="molecule type" value="Genomic_DNA"/>
</dbReference>
<dbReference type="SMART" id="SM00450">
    <property type="entry name" value="RHOD"/>
    <property type="match status" value="1"/>
</dbReference>
<dbReference type="Proteomes" id="UP000016637">
    <property type="component" value="Unassembled WGS sequence"/>
</dbReference>
<dbReference type="InterPro" id="IPR036873">
    <property type="entry name" value="Rhodanese-like_dom_sf"/>
</dbReference>
<keyword evidence="3" id="KW-0285">Flavoprotein</keyword>
<dbReference type="PANTHER" id="PTHR43429:SF1">
    <property type="entry name" value="NAD(P)H SULFUR OXIDOREDUCTASE (COA-DEPENDENT)"/>
    <property type="match status" value="1"/>
</dbReference>
<dbReference type="Gene3D" id="3.40.250.10">
    <property type="entry name" value="Rhodanese-like domain"/>
    <property type="match status" value="1"/>
</dbReference>
<reference evidence="8 9" key="1">
    <citation type="submission" date="2013-08" db="EMBL/GenBank/DDBJ databases">
        <authorList>
            <person name="Weinstock G."/>
            <person name="Sodergren E."/>
            <person name="Wylie T."/>
            <person name="Fulton L."/>
            <person name="Fulton R."/>
            <person name="Fronick C."/>
            <person name="O'Laughlin M."/>
            <person name="Godfrey J."/>
            <person name="Miner T."/>
            <person name="Herter B."/>
            <person name="Appelbaum E."/>
            <person name="Cordes M."/>
            <person name="Lek S."/>
            <person name="Wollam A."/>
            <person name="Pepin K.H."/>
            <person name="Palsikar V.B."/>
            <person name="Mitreva M."/>
            <person name="Wilson R.K."/>
        </authorList>
    </citation>
    <scope>NUCLEOTIDE SEQUENCE [LARGE SCALE GENOMIC DNA]</scope>
    <source>
        <strain evidence="8 9">ATCC 700627</strain>
    </source>
</reference>
<proteinExistence type="inferred from homology"/>
<comment type="similarity">
    <text evidence="2">Belongs to the class-III pyridine nucleotide-disulfide oxidoreductase family.</text>
</comment>
<comment type="caution">
    <text evidence="8">The sequence shown here is derived from an EMBL/GenBank/DDBJ whole genome shotgun (WGS) entry which is preliminary data.</text>
</comment>
<evidence type="ECO:0000256" key="1">
    <source>
        <dbReference type="ARBA" id="ARBA00001974"/>
    </source>
</evidence>
<dbReference type="GO" id="GO:0016491">
    <property type="term" value="F:oxidoreductase activity"/>
    <property type="evidence" value="ECO:0007669"/>
    <property type="project" value="UniProtKB-KW"/>
</dbReference>
<evidence type="ECO:0000256" key="3">
    <source>
        <dbReference type="ARBA" id="ARBA00022630"/>
    </source>
</evidence>
<dbReference type="InterPro" id="IPR050260">
    <property type="entry name" value="FAD-bd_OxRdtase"/>
</dbReference>
<dbReference type="SUPFAM" id="SSF52821">
    <property type="entry name" value="Rhodanese/Cell cycle control phosphatase"/>
    <property type="match status" value="1"/>
</dbReference>
<dbReference type="Pfam" id="PF00581">
    <property type="entry name" value="Rhodanese"/>
    <property type="match status" value="1"/>
</dbReference>
<protein>
    <submittedName>
        <fullName evidence="8">CoA-disulfide reductase family protein</fullName>
    </submittedName>
</protein>
<organism evidence="8 9">
    <name type="scientific">Gemella bergeri ATCC 700627</name>
    <dbReference type="NCBI Taxonomy" id="1321820"/>
    <lineage>
        <taxon>Bacteria</taxon>
        <taxon>Bacillati</taxon>
        <taxon>Bacillota</taxon>
        <taxon>Bacilli</taxon>
        <taxon>Bacillales</taxon>
        <taxon>Gemellaceae</taxon>
        <taxon>Gemella</taxon>
    </lineage>
</organism>
<name>U2QB32_9BACL</name>
<evidence type="ECO:0000313" key="8">
    <source>
        <dbReference type="EMBL" id="ERK60035.1"/>
    </source>
</evidence>
<dbReference type="HOGENOM" id="CLU_003291_1_2_9"/>
<dbReference type="InterPro" id="IPR023753">
    <property type="entry name" value="FAD/NAD-binding_dom"/>
</dbReference>
<dbReference type="SUPFAM" id="SSF51905">
    <property type="entry name" value="FAD/NAD(P)-binding domain"/>
    <property type="match status" value="1"/>
</dbReference>
<evidence type="ECO:0000256" key="2">
    <source>
        <dbReference type="ARBA" id="ARBA00009130"/>
    </source>
</evidence>
<evidence type="ECO:0000256" key="6">
    <source>
        <dbReference type="ARBA" id="ARBA00023284"/>
    </source>
</evidence>
<dbReference type="InterPro" id="IPR036188">
    <property type="entry name" value="FAD/NAD-bd_sf"/>
</dbReference>
<dbReference type="eggNOG" id="COG0607">
    <property type="taxonomic scope" value="Bacteria"/>
</dbReference>
<keyword evidence="4" id="KW-0274">FAD</keyword>
<dbReference type="InterPro" id="IPR016156">
    <property type="entry name" value="FAD/NAD-linked_Rdtase_dimer_sf"/>
</dbReference>
<dbReference type="Gene3D" id="3.50.50.60">
    <property type="entry name" value="FAD/NAD(P)-binding domain"/>
    <property type="match status" value="2"/>
</dbReference>
<dbReference type="PRINTS" id="PR00368">
    <property type="entry name" value="FADPNR"/>
</dbReference>
<dbReference type="InterPro" id="IPR004099">
    <property type="entry name" value="Pyr_nucl-diS_OxRdtase_dimer"/>
</dbReference>
<evidence type="ECO:0000313" key="9">
    <source>
        <dbReference type="Proteomes" id="UP000016637"/>
    </source>
</evidence>
<evidence type="ECO:0000256" key="5">
    <source>
        <dbReference type="ARBA" id="ARBA00023002"/>
    </source>
</evidence>
<keyword evidence="6" id="KW-0676">Redox-active center</keyword>
<gene>
    <name evidence="8" type="ORF">HMPREF1983_00327</name>
</gene>
<evidence type="ECO:0000259" key="7">
    <source>
        <dbReference type="PROSITE" id="PS50206"/>
    </source>
</evidence>
<dbReference type="SUPFAM" id="SSF55424">
    <property type="entry name" value="FAD/NAD-linked reductases, dimerisation (C-terminal) domain"/>
    <property type="match status" value="1"/>
</dbReference>
<dbReference type="AlphaFoldDB" id="U2QB32"/>
<dbReference type="Pfam" id="PF02852">
    <property type="entry name" value="Pyr_redox_dim"/>
    <property type="match status" value="1"/>
</dbReference>
<evidence type="ECO:0000256" key="4">
    <source>
        <dbReference type="ARBA" id="ARBA00022827"/>
    </source>
</evidence>
<dbReference type="PROSITE" id="PS50206">
    <property type="entry name" value="RHODANESE_3"/>
    <property type="match status" value="1"/>
</dbReference>